<accession>A0A919YCU7</accession>
<dbReference type="AlphaFoldDB" id="A0A919YCU7"/>
<evidence type="ECO:0000313" key="1">
    <source>
        <dbReference type="EMBL" id="GIO47363.1"/>
    </source>
</evidence>
<dbReference type="Proteomes" id="UP000682811">
    <property type="component" value="Unassembled WGS sequence"/>
</dbReference>
<evidence type="ECO:0000313" key="2">
    <source>
        <dbReference type="Proteomes" id="UP000682811"/>
    </source>
</evidence>
<sequence length="110" mass="12564">MIVGVHLDSPASYPDVNDRYVCATEQFGLIEAIERIYKVEKTIIIGDFNMNPFDKGMVSELSLKATHCKRTALRTKSNKRYFFNPSWSIYSNDLTAQEGKPTWNYSLCSS</sequence>
<reference evidence="1 2" key="1">
    <citation type="submission" date="2021-03" db="EMBL/GenBank/DDBJ databases">
        <title>Antimicrobial resistance genes in bacteria isolated from Japanese honey, and their potential for conferring macrolide and lincosamide resistance in the American foulbrood pathogen Paenibacillus larvae.</title>
        <authorList>
            <person name="Okamoto M."/>
            <person name="Kumagai M."/>
            <person name="Kanamori H."/>
            <person name="Takamatsu D."/>
        </authorList>
    </citation>
    <scope>NUCLEOTIDE SEQUENCE [LARGE SCALE GENOMIC DNA]</scope>
    <source>
        <strain evidence="1 2">J34TS1</strain>
    </source>
</reference>
<proteinExistence type="predicted"/>
<keyword evidence="2" id="KW-1185">Reference proteome</keyword>
<name>A0A919YCU7_9BACL</name>
<dbReference type="SUPFAM" id="SSF56219">
    <property type="entry name" value="DNase I-like"/>
    <property type="match status" value="1"/>
</dbReference>
<protein>
    <recommendedName>
        <fullName evidence="3">Endonuclease/exonuclease/phosphatase domain-containing protein</fullName>
    </recommendedName>
</protein>
<gene>
    <name evidence="1" type="ORF">J34TS1_21280</name>
</gene>
<organism evidence="1 2">
    <name type="scientific">Paenibacillus azoreducens</name>
    <dbReference type="NCBI Taxonomy" id="116718"/>
    <lineage>
        <taxon>Bacteria</taxon>
        <taxon>Bacillati</taxon>
        <taxon>Bacillota</taxon>
        <taxon>Bacilli</taxon>
        <taxon>Bacillales</taxon>
        <taxon>Paenibacillaceae</taxon>
        <taxon>Paenibacillus</taxon>
    </lineage>
</organism>
<comment type="caution">
    <text evidence="1">The sequence shown here is derived from an EMBL/GenBank/DDBJ whole genome shotgun (WGS) entry which is preliminary data.</text>
</comment>
<dbReference type="EMBL" id="BORT01000007">
    <property type="protein sequence ID" value="GIO47363.1"/>
    <property type="molecule type" value="Genomic_DNA"/>
</dbReference>
<evidence type="ECO:0008006" key="3">
    <source>
        <dbReference type="Google" id="ProtNLM"/>
    </source>
</evidence>
<dbReference type="InterPro" id="IPR036691">
    <property type="entry name" value="Endo/exonu/phosph_ase_sf"/>
</dbReference>